<evidence type="ECO:0000313" key="1">
    <source>
        <dbReference type="EMBL" id="KAK6346949.1"/>
    </source>
</evidence>
<keyword evidence="2" id="KW-1185">Reference proteome</keyword>
<protein>
    <submittedName>
        <fullName evidence="1">Uncharacterized protein</fullName>
    </submittedName>
</protein>
<organism evidence="1 2">
    <name type="scientific">Orbilia brochopaga</name>
    <dbReference type="NCBI Taxonomy" id="3140254"/>
    <lineage>
        <taxon>Eukaryota</taxon>
        <taxon>Fungi</taxon>
        <taxon>Dikarya</taxon>
        <taxon>Ascomycota</taxon>
        <taxon>Pezizomycotina</taxon>
        <taxon>Orbiliomycetes</taxon>
        <taxon>Orbiliales</taxon>
        <taxon>Orbiliaceae</taxon>
        <taxon>Orbilia</taxon>
    </lineage>
</organism>
<gene>
    <name evidence="1" type="ORF">TWF696_007045</name>
</gene>
<sequence length="185" mass="20074">MTTNGETQSHSVFFSHLGSLPVVSDGVTYFKGHPVGQRSISISQSVFDTVVKPFTPYFAKANVYAGPYVSKADQFADSGLVKLEERIPLVKEPTEKLKERLTSLAAFHAAQDALAFGNEKKDYALKVYNSEYSKISGGQGSLLTAAKAGVSTTFILSTQTIGWFTAYLTAKKEEAKETVSEKTAE</sequence>
<dbReference type="EMBL" id="JAVHNQ010000005">
    <property type="protein sequence ID" value="KAK6346949.1"/>
    <property type="molecule type" value="Genomic_DNA"/>
</dbReference>
<proteinExistence type="predicted"/>
<dbReference type="AlphaFoldDB" id="A0AAV9UUA6"/>
<evidence type="ECO:0000313" key="2">
    <source>
        <dbReference type="Proteomes" id="UP001375240"/>
    </source>
</evidence>
<name>A0AAV9UUA6_9PEZI</name>
<dbReference type="Proteomes" id="UP001375240">
    <property type="component" value="Unassembled WGS sequence"/>
</dbReference>
<accession>A0AAV9UUA6</accession>
<comment type="caution">
    <text evidence="1">The sequence shown here is derived from an EMBL/GenBank/DDBJ whole genome shotgun (WGS) entry which is preliminary data.</text>
</comment>
<reference evidence="1 2" key="1">
    <citation type="submission" date="2019-10" db="EMBL/GenBank/DDBJ databases">
        <authorList>
            <person name="Palmer J.M."/>
        </authorList>
    </citation>
    <scope>NUCLEOTIDE SEQUENCE [LARGE SCALE GENOMIC DNA]</scope>
    <source>
        <strain evidence="1 2">TWF696</strain>
    </source>
</reference>